<keyword evidence="5" id="KW-1185">Reference proteome</keyword>
<reference evidence="3 4" key="1">
    <citation type="journal article" date="2010" name="Nature">
        <title>Genome sequence of the palaeopolyploid soybean.</title>
        <authorList>
            <person name="Schmutz J."/>
            <person name="Cannon S.B."/>
            <person name="Schlueter J."/>
            <person name="Ma J."/>
            <person name="Mitros T."/>
            <person name="Nelson W."/>
            <person name="Hyten D.L."/>
            <person name="Song Q."/>
            <person name="Thelen J.J."/>
            <person name="Cheng J."/>
            <person name="Xu D."/>
            <person name="Hellsten U."/>
            <person name="May G.D."/>
            <person name="Yu Y."/>
            <person name="Sakurai T."/>
            <person name="Umezawa T."/>
            <person name="Bhattacharyya M.K."/>
            <person name="Sandhu D."/>
            <person name="Valliyodan B."/>
            <person name="Lindquist E."/>
            <person name="Peto M."/>
            <person name="Grant D."/>
            <person name="Shu S."/>
            <person name="Goodstein D."/>
            <person name="Barry K."/>
            <person name="Futrell-Griggs M."/>
            <person name="Abernathy B."/>
            <person name="Du J."/>
            <person name="Tian Z."/>
            <person name="Zhu L."/>
            <person name="Gill N."/>
            <person name="Joshi T."/>
            <person name="Libault M."/>
            <person name="Sethuraman A."/>
            <person name="Zhang X.-C."/>
            <person name="Shinozaki K."/>
            <person name="Nguyen H.T."/>
            <person name="Wing R.A."/>
            <person name="Cregan P."/>
            <person name="Specht J."/>
            <person name="Grimwood J."/>
            <person name="Rokhsar D."/>
            <person name="Stacey G."/>
            <person name="Shoemaker R.C."/>
            <person name="Jackson S.A."/>
        </authorList>
    </citation>
    <scope>NUCLEOTIDE SEQUENCE [LARGE SCALE GENOMIC DNA]</scope>
    <source>
        <strain evidence="4">cv. Williams 82</strain>
        <tissue evidence="3">Callus</tissue>
    </source>
</reference>
<accession>A0A0R0F1R3</accession>
<keyword evidence="2" id="KW-0812">Transmembrane</keyword>
<evidence type="ECO:0000256" key="2">
    <source>
        <dbReference type="SAM" id="Phobius"/>
    </source>
</evidence>
<dbReference type="PaxDb" id="3847-GLYMA18G39965.1"/>
<dbReference type="OMA" id="TIWECRI"/>
<reference evidence="4" key="2">
    <citation type="submission" date="2018-02" db="UniProtKB">
        <authorList>
            <consortium name="EnsemblPlants"/>
        </authorList>
    </citation>
    <scope>IDENTIFICATION</scope>
    <source>
        <strain evidence="4">Williams 82</strain>
    </source>
</reference>
<feature type="transmembrane region" description="Helical" evidence="2">
    <location>
        <begin position="323"/>
        <end position="349"/>
    </location>
</feature>
<keyword evidence="2" id="KW-0472">Membrane</keyword>
<dbReference type="EnsemblPlants" id="KRG99981">
    <property type="protein sequence ID" value="KRG99981"/>
    <property type="gene ID" value="GLYMA_18G183000"/>
</dbReference>
<dbReference type="STRING" id="3847.A0A0R0F1R3"/>
<organism evidence="3">
    <name type="scientific">Glycine max</name>
    <name type="common">Soybean</name>
    <name type="synonym">Glycine hispida</name>
    <dbReference type="NCBI Taxonomy" id="3847"/>
    <lineage>
        <taxon>Eukaryota</taxon>
        <taxon>Viridiplantae</taxon>
        <taxon>Streptophyta</taxon>
        <taxon>Embryophyta</taxon>
        <taxon>Tracheophyta</taxon>
        <taxon>Spermatophyta</taxon>
        <taxon>Magnoliopsida</taxon>
        <taxon>eudicotyledons</taxon>
        <taxon>Gunneridae</taxon>
        <taxon>Pentapetalae</taxon>
        <taxon>rosids</taxon>
        <taxon>fabids</taxon>
        <taxon>Fabales</taxon>
        <taxon>Fabaceae</taxon>
        <taxon>Papilionoideae</taxon>
        <taxon>50 kb inversion clade</taxon>
        <taxon>NPAAA clade</taxon>
        <taxon>indigoferoid/millettioid clade</taxon>
        <taxon>Phaseoleae</taxon>
        <taxon>Glycine</taxon>
        <taxon>Glycine subgen. Soja</taxon>
    </lineage>
</organism>
<dbReference type="PANTHER" id="PTHR45749:SF32">
    <property type="entry name" value="ZINC FINGER MYM-TYPE PROTEIN 1-LIKE"/>
    <property type="match status" value="1"/>
</dbReference>
<dbReference type="AlphaFoldDB" id="A0A0R0F1R3"/>
<dbReference type="OrthoDB" id="1435600at2759"/>
<keyword evidence="2" id="KW-1133">Transmembrane helix</keyword>
<reference evidence="3" key="3">
    <citation type="submission" date="2018-07" db="EMBL/GenBank/DDBJ databases">
        <title>WGS assembly of Glycine max.</title>
        <authorList>
            <person name="Schmutz J."/>
            <person name="Cannon S."/>
            <person name="Schlueter J."/>
            <person name="Ma J."/>
            <person name="Mitros T."/>
            <person name="Nelson W."/>
            <person name="Hyten D."/>
            <person name="Song Q."/>
            <person name="Thelen J."/>
            <person name="Cheng J."/>
            <person name="Xu D."/>
            <person name="Hellsten U."/>
            <person name="May G."/>
            <person name="Yu Y."/>
            <person name="Sakurai T."/>
            <person name="Umezawa T."/>
            <person name="Bhattacharyya M."/>
            <person name="Sandhu D."/>
            <person name="Valliyodan B."/>
            <person name="Lindquist E."/>
            <person name="Peto M."/>
            <person name="Grant D."/>
            <person name="Shu S."/>
            <person name="Goodstein D."/>
            <person name="Barry K."/>
            <person name="Futrell-Griggs M."/>
            <person name="Abernathy B."/>
            <person name="Du J."/>
            <person name="Tian Z."/>
            <person name="Zhu L."/>
            <person name="Gill N."/>
            <person name="Joshi T."/>
            <person name="Libault M."/>
            <person name="Sethuraman A."/>
            <person name="Zhang X."/>
            <person name="Shinozaki K."/>
            <person name="Nguyen H."/>
            <person name="Wing R."/>
            <person name="Cregan P."/>
            <person name="Specht J."/>
            <person name="Grimwood J."/>
            <person name="Rokhsar D."/>
            <person name="Stacey G."/>
            <person name="Shoemaker R."/>
            <person name="Jackson S."/>
        </authorList>
    </citation>
    <scope>NUCLEOTIDE SEQUENCE</scope>
    <source>
        <tissue evidence="3">Callus</tissue>
    </source>
</reference>
<feature type="region of interest" description="Disordered" evidence="1">
    <location>
        <begin position="360"/>
        <end position="382"/>
    </location>
</feature>
<name>A0A0R0F1R3_SOYBN</name>
<sequence>MDKWVKLETRLRKKNTIDKEIQEQINKEKEHWEKVLVRITTLIKYFSKNNLAFRGTNEKIYQKGNENFLSLINLLVEFDPIMQKHVKRIKNGDLHNHYLSKNQGVQKRLLDINPRAYYTPCGCHNLNLVLGDMANSCTRVVSFFGVLQHIYSLFASSTKRWKILQENVSKFSIKSLSQTIWECRIESVKAIKFQAPKISDTLVQLSKTSEDPKIKSVTICLATYEMENFEYLLGMTIWYDILFVVNLENGFAFALESTKEMTIEMDIEPKFNEKCKIHRKNHFDDIVNDEIAHLLKIESYLRSTMLQDRLNELAMLSIEMTKVVMVEITMVMVAMMTMITTMLVVAAMIEDHGGGYGDSHDSYGENDHYDGNSHGDDRFEIL</sequence>
<gene>
    <name evidence="3" type="ORF">GLYMA_18G183000</name>
</gene>
<proteinExistence type="predicted"/>
<dbReference type="EMBL" id="CM000851">
    <property type="protein sequence ID" value="KRG99981.1"/>
    <property type="molecule type" value="Genomic_DNA"/>
</dbReference>
<evidence type="ECO:0000313" key="3">
    <source>
        <dbReference type="EMBL" id="KRG99981.1"/>
    </source>
</evidence>
<protein>
    <recommendedName>
        <fullName evidence="6">DUF4371 domain-containing protein</fullName>
    </recommendedName>
</protein>
<evidence type="ECO:0008006" key="6">
    <source>
        <dbReference type="Google" id="ProtNLM"/>
    </source>
</evidence>
<dbReference type="PANTHER" id="PTHR45749">
    <property type="match status" value="1"/>
</dbReference>
<dbReference type="Gramene" id="KRG99981">
    <property type="protein sequence ID" value="KRG99981"/>
    <property type="gene ID" value="GLYMA_18G183000"/>
</dbReference>
<evidence type="ECO:0000313" key="4">
    <source>
        <dbReference type="EnsemblPlants" id="KRG99981"/>
    </source>
</evidence>
<dbReference type="InParanoid" id="A0A0R0F1R3"/>
<evidence type="ECO:0000313" key="5">
    <source>
        <dbReference type="Proteomes" id="UP000008827"/>
    </source>
</evidence>
<dbReference type="Proteomes" id="UP000008827">
    <property type="component" value="Chromosome 18"/>
</dbReference>
<evidence type="ECO:0000256" key="1">
    <source>
        <dbReference type="SAM" id="MobiDB-lite"/>
    </source>
</evidence>